<proteinExistence type="predicted"/>
<keyword evidence="2" id="KW-1185">Reference proteome</keyword>
<gene>
    <name evidence="1" type="ORF">G6011_11411</name>
</gene>
<name>A0AAD4IDN9_9PLEO</name>
<comment type="caution">
    <text evidence="1">The sequence shown here is derived from an EMBL/GenBank/DDBJ whole genome shotgun (WGS) entry which is preliminary data.</text>
</comment>
<reference evidence="1" key="1">
    <citation type="submission" date="2021-07" db="EMBL/GenBank/DDBJ databases">
        <title>Genome Resource of American Ginseng Black Spot Pathogen Alternaria panax.</title>
        <authorList>
            <person name="Qiu C."/>
            <person name="Wang W."/>
            <person name="Liu Z."/>
        </authorList>
    </citation>
    <scope>NUCLEOTIDE SEQUENCE</scope>
    <source>
        <strain evidence="1">BNCC115425</strain>
    </source>
</reference>
<evidence type="ECO:0000313" key="2">
    <source>
        <dbReference type="Proteomes" id="UP001199106"/>
    </source>
</evidence>
<sequence>MRETCTRAASLSQYLEVISFKIKTQSQHYTFSITIPSFAPRIPYTPYRPSTIFHDQPSRCKSVQNKVNLLNKLPPPSQRAPDLSSGCIRLHQDFNRNSNNTEIDIYRGSYPEKERHRFEQRLFDSASWVAFNLPVGTVLTFMDNLPSRPDSGEYADLSDAGRTVNLIGTGRTEGVDLDQLQMNDKISQFFWRKVDLNRGAIEIFDDQDFKNNHVTIFLSEATSLRWLTLECEPVKLYDNWDGKGGSFNRVAGGNDTRQINKLQDSGFNDRISAFRWASVKPVDEVIQPITISETDQQDESYIRESTIVTNPNDRTQTITANFTKKHNSNHNIHNGHIRHRCHSRILRIGRSKYWRCKSHVRIEVRSQV</sequence>
<dbReference type="EMBL" id="JAANER010000003">
    <property type="protein sequence ID" value="KAG9192677.1"/>
    <property type="molecule type" value="Genomic_DNA"/>
</dbReference>
<organism evidence="1 2">
    <name type="scientific">Alternaria panax</name>
    <dbReference type="NCBI Taxonomy" id="48097"/>
    <lineage>
        <taxon>Eukaryota</taxon>
        <taxon>Fungi</taxon>
        <taxon>Dikarya</taxon>
        <taxon>Ascomycota</taxon>
        <taxon>Pezizomycotina</taxon>
        <taxon>Dothideomycetes</taxon>
        <taxon>Pleosporomycetidae</taxon>
        <taxon>Pleosporales</taxon>
        <taxon>Pleosporineae</taxon>
        <taxon>Pleosporaceae</taxon>
        <taxon>Alternaria</taxon>
        <taxon>Alternaria sect. Panax</taxon>
    </lineage>
</organism>
<dbReference type="Proteomes" id="UP001199106">
    <property type="component" value="Unassembled WGS sequence"/>
</dbReference>
<accession>A0AAD4IDN9</accession>
<evidence type="ECO:0000313" key="1">
    <source>
        <dbReference type="EMBL" id="KAG9192677.1"/>
    </source>
</evidence>
<dbReference type="AlphaFoldDB" id="A0AAD4IDN9"/>
<protein>
    <submittedName>
        <fullName evidence="1">Uncharacterized protein</fullName>
    </submittedName>
</protein>